<keyword evidence="2" id="KW-0694">RNA-binding</keyword>
<keyword evidence="2" id="KW-0436">Ligase</keyword>
<protein>
    <recommendedName>
        <fullName evidence="2">tRNA(Met) cytidine acetate ligase</fullName>
        <ecNumber evidence="2">6.3.4.-</ecNumber>
    </recommendedName>
</protein>
<dbReference type="Proteomes" id="UP000886741">
    <property type="component" value="Unassembled WGS sequence"/>
</dbReference>
<dbReference type="PANTHER" id="PTHR37825:SF1">
    <property type="entry name" value="TRNA(MET) CYTIDINE ACETATE LIGASE"/>
    <property type="match status" value="1"/>
</dbReference>
<comment type="function">
    <text evidence="2">Catalyzes the formation of N(4)-acetylcytidine (ac(4)C) at the wobble position of elongator tRNA(Met), using acetate and ATP as substrates. First activates an acetate ion to form acetyladenylate (Ac-AMP) and then transfers the acetyl group to tRNA to form ac(4)C34.</text>
</comment>
<dbReference type="GO" id="GO:0016879">
    <property type="term" value="F:ligase activity, forming carbon-nitrogen bonds"/>
    <property type="evidence" value="ECO:0007669"/>
    <property type="project" value="UniProtKB-UniRule"/>
</dbReference>
<dbReference type="PANTHER" id="PTHR37825">
    <property type="entry name" value="TRNA(MET) CYTIDINE ACETATE LIGASE"/>
    <property type="match status" value="1"/>
</dbReference>
<evidence type="ECO:0000256" key="1">
    <source>
        <dbReference type="ARBA" id="ARBA00022694"/>
    </source>
</evidence>
<feature type="binding site" evidence="2">
    <location>
        <position position="161"/>
    </location>
    <ligand>
        <name>ATP</name>
        <dbReference type="ChEBI" id="CHEBI:30616"/>
    </ligand>
</feature>
<dbReference type="EMBL" id="DVJJ01000149">
    <property type="protein sequence ID" value="HIS65667.1"/>
    <property type="molecule type" value="Genomic_DNA"/>
</dbReference>
<evidence type="ECO:0000313" key="4">
    <source>
        <dbReference type="Proteomes" id="UP000886741"/>
    </source>
</evidence>
<dbReference type="GO" id="GO:0006400">
    <property type="term" value="P:tRNA modification"/>
    <property type="evidence" value="ECO:0007669"/>
    <property type="project" value="UniProtKB-UniRule"/>
</dbReference>
<name>A0A9D1FAV2_9FIRM</name>
<reference evidence="3" key="2">
    <citation type="journal article" date="2021" name="PeerJ">
        <title>Extensive microbial diversity within the chicken gut microbiome revealed by metagenomics and culture.</title>
        <authorList>
            <person name="Gilroy R."/>
            <person name="Ravi A."/>
            <person name="Getino M."/>
            <person name="Pursley I."/>
            <person name="Horton D.L."/>
            <person name="Alikhan N.F."/>
            <person name="Baker D."/>
            <person name="Gharbi K."/>
            <person name="Hall N."/>
            <person name="Watson M."/>
            <person name="Adriaenssens E.M."/>
            <person name="Foster-Nyarko E."/>
            <person name="Jarju S."/>
            <person name="Secka A."/>
            <person name="Antonio M."/>
            <person name="Oren A."/>
            <person name="Chaudhuri R.R."/>
            <person name="La Ragione R."/>
            <person name="Hildebrand F."/>
            <person name="Pallen M.J."/>
        </authorList>
    </citation>
    <scope>NUCLEOTIDE SEQUENCE</scope>
    <source>
        <strain evidence="3">ChiBcec16-1751</strain>
    </source>
</reference>
<comment type="caution">
    <text evidence="3">The sequence shown here is derived from an EMBL/GenBank/DDBJ whole genome shotgun (WGS) entry which is preliminary data.</text>
</comment>
<evidence type="ECO:0000256" key="2">
    <source>
        <dbReference type="HAMAP-Rule" id="MF_01539"/>
    </source>
</evidence>
<dbReference type="GO" id="GO:0005524">
    <property type="term" value="F:ATP binding"/>
    <property type="evidence" value="ECO:0007669"/>
    <property type="project" value="UniProtKB-KW"/>
</dbReference>
<dbReference type="InterPro" id="IPR014729">
    <property type="entry name" value="Rossmann-like_a/b/a_fold"/>
</dbReference>
<dbReference type="GO" id="GO:0005737">
    <property type="term" value="C:cytoplasm"/>
    <property type="evidence" value="ECO:0007669"/>
    <property type="project" value="UniProtKB-SubCell"/>
</dbReference>
<comment type="similarity">
    <text evidence="2">Belongs to the TmcAL family.</text>
</comment>
<organism evidence="3 4">
    <name type="scientific">Candidatus Avoscillospira avistercoris</name>
    <dbReference type="NCBI Taxonomy" id="2840707"/>
    <lineage>
        <taxon>Bacteria</taxon>
        <taxon>Bacillati</taxon>
        <taxon>Bacillota</taxon>
        <taxon>Clostridia</taxon>
        <taxon>Eubacteriales</taxon>
        <taxon>Oscillospiraceae</taxon>
        <taxon>Oscillospiraceae incertae sedis</taxon>
        <taxon>Candidatus Avoscillospira</taxon>
    </lineage>
</organism>
<comment type="caution">
    <text evidence="2">Lacks conserved residue(s) required for the propagation of feature annotation.</text>
</comment>
<comment type="catalytic activity">
    <reaction evidence="2">
        <text>cytidine(34) in elongator tRNA(Met) + acetate + ATP = N(4)-acetylcytidine(34) in elongator tRNA(Met) + AMP + diphosphate</text>
        <dbReference type="Rhea" id="RHEA:58144"/>
        <dbReference type="Rhea" id="RHEA-COMP:10693"/>
        <dbReference type="Rhea" id="RHEA-COMP:10694"/>
        <dbReference type="ChEBI" id="CHEBI:30089"/>
        <dbReference type="ChEBI" id="CHEBI:30616"/>
        <dbReference type="ChEBI" id="CHEBI:33019"/>
        <dbReference type="ChEBI" id="CHEBI:74900"/>
        <dbReference type="ChEBI" id="CHEBI:82748"/>
        <dbReference type="ChEBI" id="CHEBI:456215"/>
    </reaction>
</comment>
<proteinExistence type="inferred from homology"/>
<dbReference type="GO" id="GO:0000049">
    <property type="term" value="F:tRNA binding"/>
    <property type="evidence" value="ECO:0007669"/>
    <property type="project" value="UniProtKB-KW"/>
</dbReference>
<evidence type="ECO:0000313" key="3">
    <source>
        <dbReference type="EMBL" id="HIS65667.1"/>
    </source>
</evidence>
<dbReference type="InterPro" id="IPR008513">
    <property type="entry name" value="tRNA(Met)_cyd_acetate_ligase"/>
</dbReference>
<keyword evidence="1 2" id="KW-0819">tRNA processing</keyword>
<keyword evidence="2" id="KW-0820">tRNA-binding</keyword>
<reference evidence="3" key="1">
    <citation type="submission" date="2020-10" db="EMBL/GenBank/DDBJ databases">
        <authorList>
            <person name="Gilroy R."/>
        </authorList>
    </citation>
    <scope>NUCLEOTIDE SEQUENCE</scope>
    <source>
        <strain evidence="3">ChiBcec16-1751</strain>
    </source>
</reference>
<feature type="binding site" evidence="2">
    <location>
        <position position="186"/>
    </location>
    <ligand>
        <name>ATP</name>
        <dbReference type="ChEBI" id="CHEBI:30616"/>
    </ligand>
</feature>
<dbReference type="EC" id="6.3.4.-" evidence="2"/>
<dbReference type="HAMAP" id="MF_01539">
    <property type="entry name" value="TmcAL"/>
    <property type="match status" value="1"/>
</dbReference>
<dbReference type="Pfam" id="PF05636">
    <property type="entry name" value="HIGH_NTase1"/>
    <property type="match status" value="1"/>
</dbReference>
<gene>
    <name evidence="2" type="primary">tmcAL</name>
    <name evidence="3" type="ORF">IAA83_09940</name>
</gene>
<keyword evidence="2" id="KW-0963">Cytoplasm</keyword>
<dbReference type="Gene3D" id="3.40.50.620">
    <property type="entry name" value="HUPs"/>
    <property type="match status" value="1"/>
</dbReference>
<keyword evidence="2" id="KW-0547">Nucleotide-binding</keyword>
<accession>A0A9D1FAV2</accession>
<dbReference type="AlphaFoldDB" id="A0A9D1FAV2"/>
<comment type="subcellular location">
    <subcellularLocation>
        <location evidence="2">Cytoplasm</location>
    </subcellularLocation>
</comment>
<sequence>MGPVVAIVCEYNPLHRGHARQLDLVRRDFGQDAAIVCVMSGNFVQRGEPAVYEKSVRARAAVACGASLVLELPLTAALSSAEGFADGAVAVADGLGCVDALCFGSEHGETDALVETAKRLLDPNLDGLLRRALDRGLSYAAARTAALEELGGRAELLRRPNDILAIEYCKAMVKRGSPMTPHAVHRPGGYHDTAPHPDHPSATALRGLLAAGEDITPYVPEAAAALFRAAVLHDMAHGERAVLARLRGMEYDEFRTVPYGSEGLWSKLARTCKTESTVAGILNGVKSKRYAYSRIQRMVLCAYLGLTAEELQRPAPYARVLAFDDRGRQILSMARKTGTLPLCNAGSTPPDRDYYKMECRAADLYSLFAASEIAPVGSEDRGRIWYEKRLAKSQEKFA</sequence>
<dbReference type="SUPFAM" id="SSF52374">
    <property type="entry name" value="Nucleotidylyl transferase"/>
    <property type="match status" value="1"/>
</dbReference>
<keyword evidence="2" id="KW-0067">ATP-binding</keyword>
<feature type="binding site" evidence="2">
    <location>
        <begin position="8"/>
        <end position="21"/>
    </location>
    <ligand>
        <name>ATP</name>
        <dbReference type="ChEBI" id="CHEBI:30616"/>
    </ligand>
</feature>
<feature type="binding site" evidence="2">
    <location>
        <position position="104"/>
    </location>
    <ligand>
        <name>ATP</name>
        <dbReference type="ChEBI" id="CHEBI:30616"/>
    </ligand>
</feature>